<proteinExistence type="predicted"/>
<protein>
    <recommendedName>
        <fullName evidence="1">DinB-like domain-containing protein</fullName>
    </recommendedName>
</protein>
<dbReference type="AlphaFoldDB" id="A0A1D9PMW7"/>
<evidence type="ECO:0000313" key="3">
    <source>
        <dbReference type="Proteomes" id="UP000587477"/>
    </source>
</evidence>
<organism evidence="2 3">
    <name type="scientific">Bacillus velezensis</name>
    <dbReference type="NCBI Taxonomy" id="492670"/>
    <lineage>
        <taxon>Bacteria</taxon>
        <taxon>Bacillati</taxon>
        <taxon>Bacillota</taxon>
        <taxon>Bacilli</taxon>
        <taxon>Bacillales</taxon>
        <taxon>Bacillaceae</taxon>
        <taxon>Bacillus</taxon>
        <taxon>Bacillus amyloliquefaciens group</taxon>
    </lineage>
</organism>
<feature type="domain" description="DinB-like" evidence="1">
    <location>
        <begin position="4"/>
        <end position="152"/>
    </location>
</feature>
<dbReference type="InterPro" id="IPR034660">
    <property type="entry name" value="DinB/YfiT-like"/>
</dbReference>
<accession>A0A2D3DRC0</accession>
<reference evidence="3" key="1">
    <citation type="submission" date="2020-10" db="EMBL/GenBank/DDBJ databases">
        <title>Complete genome sequence of Bacillus velezensis NST6.</title>
        <authorList>
            <person name="Choi J."/>
        </authorList>
    </citation>
    <scope>NUCLEOTIDE SEQUENCE [LARGE SCALE GENOMIC DNA]</scope>
    <source>
        <strain evidence="3">NST6</strain>
    </source>
</reference>
<accession>A0A1D9PMW7</accession>
<dbReference type="Gene3D" id="1.20.120.450">
    <property type="entry name" value="dinb family like domain"/>
    <property type="match status" value="1"/>
</dbReference>
<dbReference type="Proteomes" id="UP000587477">
    <property type="component" value="Chromosome"/>
</dbReference>
<gene>
    <name evidence="2" type="ORF">BACVE_002712</name>
</gene>
<evidence type="ECO:0000259" key="1">
    <source>
        <dbReference type="Pfam" id="PF12867"/>
    </source>
</evidence>
<dbReference type="EMBL" id="CP063687">
    <property type="protein sequence ID" value="QOY27698.1"/>
    <property type="molecule type" value="Genomic_DNA"/>
</dbReference>
<dbReference type="Pfam" id="PF12867">
    <property type="entry name" value="DinB_2"/>
    <property type="match status" value="1"/>
</dbReference>
<dbReference type="STRING" id="1155777.BANAU_3001"/>
<name>A0A1D9PMW7_BACVE</name>
<dbReference type="RefSeq" id="WP_017419515.1">
    <property type="nucleotide sequence ID" value="NZ_AP024501.1"/>
</dbReference>
<evidence type="ECO:0000313" key="2">
    <source>
        <dbReference type="EMBL" id="QOY27698.1"/>
    </source>
</evidence>
<dbReference type="SUPFAM" id="SSF109854">
    <property type="entry name" value="DinB/YfiT-like putative metalloenzymes"/>
    <property type="match status" value="1"/>
</dbReference>
<sequence>MSIFNEARQQTWEELKGLSDEEFNRKPAADEWSVREVLDHLKKIDETAQTLLSKQAKDAPFKKIEEKPMEFIEDRTNKRPAPSHLEPEQNRISVIEAKQELDTARQQLTAVISSLNEEDLERVLPHPVFQELTIRQWIDFIGHHEKRHINQIEEIKQKIEKV</sequence>
<dbReference type="InterPro" id="IPR024775">
    <property type="entry name" value="DinB-like"/>
</dbReference>